<accession>A0ABY8AF84</accession>
<name>A0ABY8AF84_9ACTN</name>
<gene>
    <name evidence="2" type="ORF">MOV08_25435</name>
</gene>
<reference evidence="2 3" key="1">
    <citation type="submission" date="2022-03" db="EMBL/GenBank/DDBJ databases">
        <title>Streptomyces yunnanensis P86,complete genome.</title>
        <authorList>
            <person name="Chen S."/>
            <person name="Zhang Q."/>
        </authorList>
    </citation>
    <scope>NUCLEOTIDE SEQUENCE [LARGE SCALE GENOMIC DNA]</scope>
    <source>
        <strain evidence="2 3">P86</strain>
    </source>
</reference>
<feature type="domain" description="HTH cro/C1-type" evidence="1">
    <location>
        <begin position="14"/>
        <end position="61"/>
    </location>
</feature>
<dbReference type="Gene3D" id="1.10.260.40">
    <property type="entry name" value="lambda repressor-like DNA-binding domains"/>
    <property type="match status" value="1"/>
</dbReference>
<dbReference type="SUPFAM" id="SSF47413">
    <property type="entry name" value="lambda repressor-like DNA-binding domains"/>
    <property type="match status" value="1"/>
</dbReference>
<keyword evidence="3" id="KW-1185">Reference proteome</keyword>
<dbReference type="Proteomes" id="UP001218629">
    <property type="component" value="Chromosome"/>
</dbReference>
<protein>
    <submittedName>
        <fullName evidence="2">Helix-turn-helix domain-containing protein</fullName>
    </submittedName>
</protein>
<dbReference type="Pfam" id="PF01381">
    <property type="entry name" value="HTH_3"/>
    <property type="match status" value="1"/>
</dbReference>
<dbReference type="InterPro" id="IPR010982">
    <property type="entry name" value="Lambda_DNA-bd_dom_sf"/>
</dbReference>
<evidence type="ECO:0000313" key="2">
    <source>
        <dbReference type="EMBL" id="WEB42257.1"/>
    </source>
</evidence>
<dbReference type="SMART" id="SM00530">
    <property type="entry name" value="HTH_XRE"/>
    <property type="match status" value="1"/>
</dbReference>
<dbReference type="InterPro" id="IPR001387">
    <property type="entry name" value="Cro/C1-type_HTH"/>
</dbReference>
<dbReference type="PROSITE" id="PS50943">
    <property type="entry name" value="HTH_CROC1"/>
    <property type="match status" value="1"/>
</dbReference>
<dbReference type="EMBL" id="CP095749">
    <property type="protein sequence ID" value="WEB42257.1"/>
    <property type="molecule type" value="Genomic_DNA"/>
</dbReference>
<evidence type="ECO:0000313" key="3">
    <source>
        <dbReference type="Proteomes" id="UP001218629"/>
    </source>
</evidence>
<dbReference type="RefSeq" id="WP_275308939.1">
    <property type="nucleotide sequence ID" value="NZ_CP095749.1"/>
</dbReference>
<evidence type="ECO:0000259" key="1">
    <source>
        <dbReference type="PROSITE" id="PS50943"/>
    </source>
</evidence>
<proteinExistence type="predicted"/>
<dbReference type="CDD" id="cd00093">
    <property type="entry name" value="HTH_XRE"/>
    <property type="match status" value="1"/>
</dbReference>
<sequence length="88" mass="9818">MFDRHAFASRRITLGLSVEELADEMVVAPSTVYRWESGETTPSLRMLVQASRHLCTPLLSLLTDDDTEQRRKATAVDALLRQDASQAA</sequence>
<organism evidence="2 3">
    <name type="scientific">Streptomyces yunnanensis</name>
    <dbReference type="NCBI Taxonomy" id="156453"/>
    <lineage>
        <taxon>Bacteria</taxon>
        <taxon>Bacillati</taxon>
        <taxon>Actinomycetota</taxon>
        <taxon>Actinomycetes</taxon>
        <taxon>Kitasatosporales</taxon>
        <taxon>Streptomycetaceae</taxon>
        <taxon>Streptomyces</taxon>
    </lineage>
</organism>